<reference evidence="2" key="2">
    <citation type="journal article" date="2015" name="Data Brief">
        <title>Shoot transcriptome of the giant reed, Arundo donax.</title>
        <authorList>
            <person name="Barrero R.A."/>
            <person name="Guerrero F.D."/>
            <person name="Moolhuijzen P."/>
            <person name="Goolsby J.A."/>
            <person name="Tidwell J."/>
            <person name="Bellgard S.E."/>
            <person name="Bellgard M.I."/>
        </authorList>
    </citation>
    <scope>NUCLEOTIDE SEQUENCE</scope>
    <source>
        <tissue evidence="2">Shoot tissue taken approximately 20 cm above the soil surface</tissue>
    </source>
</reference>
<sequence length="30" mass="3472">MEISHVLYVLYVNIAIASNLPVFLFLCIIY</sequence>
<keyword evidence="1" id="KW-1133">Transmembrane helix</keyword>
<proteinExistence type="predicted"/>
<keyword evidence="1" id="KW-0472">Membrane</keyword>
<protein>
    <submittedName>
        <fullName evidence="2">Uncharacterized protein</fullName>
    </submittedName>
</protein>
<name>A0A0A9HHR9_ARUDO</name>
<keyword evidence="1" id="KW-0812">Transmembrane</keyword>
<dbReference type="EMBL" id="GBRH01161206">
    <property type="protein sequence ID" value="JAE36690.1"/>
    <property type="molecule type" value="Transcribed_RNA"/>
</dbReference>
<evidence type="ECO:0000313" key="2">
    <source>
        <dbReference type="EMBL" id="JAE36690.1"/>
    </source>
</evidence>
<organism evidence="2">
    <name type="scientific">Arundo donax</name>
    <name type="common">Giant reed</name>
    <name type="synonym">Donax arundinaceus</name>
    <dbReference type="NCBI Taxonomy" id="35708"/>
    <lineage>
        <taxon>Eukaryota</taxon>
        <taxon>Viridiplantae</taxon>
        <taxon>Streptophyta</taxon>
        <taxon>Embryophyta</taxon>
        <taxon>Tracheophyta</taxon>
        <taxon>Spermatophyta</taxon>
        <taxon>Magnoliopsida</taxon>
        <taxon>Liliopsida</taxon>
        <taxon>Poales</taxon>
        <taxon>Poaceae</taxon>
        <taxon>PACMAD clade</taxon>
        <taxon>Arundinoideae</taxon>
        <taxon>Arundineae</taxon>
        <taxon>Arundo</taxon>
    </lineage>
</organism>
<reference evidence="2" key="1">
    <citation type="submission" date="2014-09" db="EMBL/GenBank/DDBJ databases">
        <authorList>
            <person name="Magalhaes I.L.F."/>
            <person name="Oliveira U."/>
            <person name="Santos F.R."/>
            <person name="Vidigal T.H.D.A."/>
            <person name="Brescovit A.D."/>
            <person name="Santos A.J."/>
        </authorList>
    </citation>
    <scope>NUCLEOTIDE SEQUENCE</scope>
    <source>
        <tissue evidence="2">Shoot tissue taken approximately 20 cm above the soil surface</tissue>
    </source>
</reference>
<feature type="transmembrane region" description="Helical" evidence="1">
    <location>
        <begin position="6"/>
        <end position="29"/>
    </location>
</feature>
<dbReference type="AlphaFoldDB" id="A0A0A9HHR9"/>
<accession>A0A0A9HHR9</accession>
<evidence type="ECO:0000256" key="1">
    <source>
        <dbReference type="SAM" id="Phobius"/>
    </source>
</evidence>